<evidence type="ECO:0000313" key="2">
    <source>
        <dbReference type="Proteomes" id="UP000008021"/>
    </source>
</evidence>
<dbReference type="EnsemblPlants" id="OMERI05G11530.1">
    <property type="protein sequence ID" value="OMERI05G11530.1"/>
    <property type="gene ID" value="OMERI05G11530"/>
</dbReference>
<dbReference type="Proteomes" id="UP000008021">
    <property type="component" value="Chromosome 5"/>
</dbReference>
<dbReference type="AlphaFoldDB" id="A0A0E0DQB4"/>
<reference evidence="1" key="2">
    <citation type="submission" date="2018-05" db="EMBL/GenBank/DDBJ databases">
        <title>OmerRS3 (Oryza meridionalis Reference Sequence Version 3).</title>
        <authorList>
            <person name="Zhang J."/>
            <person name="Kudrna D."/>
            <person name="Lee S."/>
            <person name="Talag J."/>
            <person name="Welchert J."/>
            <person name="Wing R.A."/>
        </authorList>
    </citation>
    <scope>NUCLEOTIDE SEQUENCE [LARGE SCALE GENOMIC DNA]</scope>
    <source>
        <strain evidence="1">cv. OR44</strain>
    </source>
</reference>
<proteinExistence type="predicted"/>
<accession>A0A0E0DQB4</accession>
<organism evidence="1">
    <name type="scientific">Oryza meridionalis</name>
    <dbReference type="NCBI Taxonomy" id="40149"/>
    <lineage>
        <taxon>Eukaryota</taxon>
        <taxon>Viridiplantae</taxon>
        <taxon>Streptophyta</taxon>
        <taxon>Embryophyta</taxon>
        <taxon>Tracheophyta</taxon>
        <taxon>Spermatophyta</taxon>
        <taxon>Magnoliopsida</taxon>
        <taxon>Liliopsida</taxon>
        <taxon>Poales</taxon>
        <taxon>Poaceae</taxon>
        <taxon>BOP clade</taxon>
        <taxon>Oryzoideae</taxon>
        <taxon>Oryzeae</taxon>
        <taxon>Oryzinae</taxon>
        <taxon>Oryza</taxon>
    </lineage>
</organism>
<protein>
    <submittedName>
        <fullName evidence="1">Uncharacterized protein</fullName>
    </submittedName>
</protein>
<dbReference type="HOGENOM" id="CLU_010199_4_2_1"/>
<reference evidence="1" key="1">
    <citation type="submission" date="2015-04" db="UniProtKB">
        <authorList>
            <consortium name="EnsemblPlants"/>
        </authorList>
    </citation>
    <scope>IDENTIFICATION</scope>
</reference>
<keyword evidence="2" id="KW-1185">Reference proteome</keyword>
<name>A0A0E0DQB4_9ORYZ</name>
<evidence type="ECO:0000313" key="1">
    <source>
        <dbReference type="EnsemblPlants" id="OMERI05G11530.1"/>
    </source>
</evidence>
<dbReference type="Gramene" id="OMERI05G11530.1">
    <property type="protein sequence ID" value="OMERI05G11530.1"/>
    <property type="gene ID" value="OMERI05G11530"/>
</dbReference>
<sequence>MQIAWNLKGKIAEEKEEYINKMHKRKKCKQSPSTLLCKYYMYKMLRVNGRYTSNPDNQILQIPYVANKFNKATVRNVRIDLCHFICHNCCNALGLFYDNESQLATEDQINPL</sequence>